<dbReference type="Proteomes" id="UP001060085">
    <property type="component" value="Linkage Group LG06"/>
</dbReference>
<sequence>MVAQESLPLTVGHRTTSDRHIGDKGSPDRRLQLTCLDYANRGLGGELGQFSMTNFPQCSPLIRNQGSKQRIRASVEQLERQAQRRMNFLHPQLVLVTQKEPKYVRQSYGCHSFCLKLHFRDLLSIRCRDHAPLFLLHCYRNRRKKITSLYLATNL</sequence>
<gene>
    <name evidence="1" type="ORF">M9H77_26794</name>
</gene>
<dbReference type="EMBL" id="CM044706">
    <property type="protein sequence ID" value="KAI5658001.1"/>
    <property type="molecule type" value="Genomic_DNA"/>
</dbReference>
<name>A0ACC0AB58_CATRO</name>
<protein>
    <submittedName>
        <fullName evidence="1">Uncharacterized protein</fullName>
    </submittedName>
</protein>
<organism evidence="1 2">
    <name type="scientific">Catharanthus roseus</name>
    <name type="common">Madagascar periwinkle</name>
    <name type="synonym">Vinca rosea</name>
    <dbReference type="NCBI Taxonomy" id="4058"/>
    <lineage>
        <taxon>Eukaryota</taxon>
        <taxon>Viridiplantae</taxon>
        <taxon>Streptophyta</taxon>
        <taxon>Embryophyta</taxon>
        <taxon>Tracheophyta</taxon>
        <taxon>Spermatophyta</taxon>
        <taxon>Magnoliopsida</taxon>
        <taxon>eudicotyledons</taxon>
        <taxon>Gunneridae</taxon>
        <taxon>Pentapetalae</taxon>
        <taxon>asterids</taxon>
        <taxon>lamiids</taxon>
        <taxon>Gentianales</taxon>
        <taxon>Apocynaceae</taxon>
        <taxon>Rauvolfioideae</taxon>
        <taxon>Vinceae</taxon>
        <taxon>Catharanthinae</taxon>
        <taxon>Catharanthus</taxon>
    </lineage>
</organism>
<evidence type="ECO:0000313" key="2">
    <source>
        <dbReference type="Proteomes" id="UP001060085"/>
    </source>
</evidence>
<proteinExistence type="predicted"/>
<evidence type="ECO:0000313" key="1">
    <source>
        <dbReference type="EMBL" id="KAI5658001.1"/>
    </source>
</evidence>
<comment type="caution">
    <text evidence="1">The sequence shown here is derived from an EMBL/GenBank/DDBJ whole genome shotgun (WGS) entry which is preliminary data.</text>
</comment>
<keyword evidence="2" id="KW-1185">Reference proteome</keyword>
<reference evidence="2" key="1">
    <citation type="journal article" date="2023" name="Nat. Plants">
        <title>Single-cell RNA sequencing provides a high-resolution roadmap for understanding the multicellular compartmentation of specialized metabolism.</title>
        <authorList>
            <person name="Sun S."/>
            <person name="Shen X."/>
            <person name="Li Y."/>
            <person name="Li Y."/>
            <person name="Wang S."/>
            <person name="Li R."/>
            <person name="Zhang H."/>
            <person name="Shen G."/>
            <person name="Guo B."/>
            <person name="Wei J."/>
            <person name="Xu J."/>
            <person name="St-Pierre B."/>
            <person name="Chen S."/>
            <person name="Sun C."/>
        </authorList>
    </citation>
    <scope>NUCLEOTIDE SEQUENCE [LARGE SCALE GENOMIC DNA]</scope>
</reference>
<accession>A0ACC0AB58</accession>